<protein>
    <submittedName>
        <fullName evidence="1">Uncharacterized protein</fullName>
    </submittedName>
</protein>
<reference evidence="1 2" key="1">
    <citation type="journal article" date="2016" name="Nat. Commun.">
        <title>Thousands of microbial genomes shed light on interconnected biogeochemical processes in an aquifer system.</title>
        <authorList>
            <person name="Anantharaman K."/>
            <person name="Brown C.T."/>
            <person name="Hug L.A."/>
            <person name="Sharon I."/>
            <person name="Castelle C.J."/>
            <person name="Probst A.J."/>
            <person name="Thomas B.C."/>
            <person name="Singh A."/>
            <person name="Wilkins M.J."/>
            <person name="Karaoz U."/>
            <person name="Brodie E.L."/>
            <person name="Williams K.H."/>
            <person name="Hubbard S.S."/>
            <person name="Banfield J.F."/>
        </authorList>
    </citation>
    <scope>NUCLEOTIDE SEQUENCE [LARGE SCALE GENOMIC DNA]</scope>
</reference>
<dbReference type="EMBL" id="MFGW01000080">
    <property type="protein sequence ID" value="OGF66860.1"/>
    <property type="molecule type" value="Genomic_DNA"/>
</dbReference>
<dbReference type="STRING" id="1817863.A2Y62_21895"/>
<name>A0A1F5VU00_9BACT</name>
<organism evidence="1 2">
    <name type="scientific">Candidatus Fischerbacteria bacterium RBG_13_37_8</name>
    <dbReference type="NCBI Taxonomy" id="1817863"/>
    <lineage>
        <taxon>Bacteria</taxon>
        <taxon>Candidatus Fischeribacteriota</taxon>
    </lineage>
</organism>
<proteinExistence type="predicted"/>
<sequence>MLSLVIMGVAGMQESIEQLVPKEINGWNYLPEDQKYNRETIFAYLDGGAELYLAYNMELLFSRKFTKENETDIAVDLFQMKSSNDAYGVFSHDYRGNDLHIGNGSVYESGLLTFWKSNYYVTILAEVENQQVRDTVMQLAQAISKNIKTSASLPAIVNKLPENKYKLNAVHYFTTHRCLNLYYFFSNNNILGIGEQTEGTLAEYDVKGKPVYCLLIDYKNASAAQKGHSNFLKEFLEIKNVGIVLTVKDSKWYGAACKNTYLVAVLDSTNKEDAKALMDSMLKELQ</sequence>
<evidence type="ECO:0000313" key="1">
    <source>
        <dbReference type="EMBL" id="OGF66860.1"/>
    </source>
</evidence>
<dbReference type="Pfam" id="PF20244">
    <property type="entry name" value="DUF6599"/>
    <property type="match status" value="1"/>
</dbReference>
<dbReference type="AlphaFoldDB" id="A0A1F5VU00"/>
<evidence type="ECO:0000313" key="2">
    <source>
        <dbReference type="Proteomes" id="UP000178943"/>
    </source>
</evidence>
<dbReference type="Proteomes" id="UP000178943">
    <property type="component" value="Unassembled WGS sequence"/>
</dbReference>
<dbReference type="InterPro" id="IPR046534">
    <property type="entry name" value="DUF6599"/>
</dbReference>
<accession>A0A1F5VU00</accession>
<comment type="caution">
    <text evidence="1">The sequence shown here is derived from an EMBL/GenBank/DDBJ whole genome shotgun (WGS) entry which is preliminary data.</text>
</comment>
<gene>
    <name evidence="1" type="ORF">A2Y62_21895</name>
</gene>